<proteinExistence type="predicted"/>
<keyword evidence="2" id="KW-1185">Reference proteome</keyword>
<reference evidence="1 2" key="1">
    <citation type="submission" date="2018-11" db="EMBL/GenBank/DDBJ databases">
        <authorList>
            <consortium name="Pathogen Informatics"/>
        </authorList>
    </citation>
    <scope>NUCLEOTIDE SEQUENCE [LARGE SCALE GENOMIC DNA]</scope>
</reference>
<gene>
    <name evidence="1" type="ORF">SVUK_LOCUS16501</name>
</gene>
<dbReference type="EMBL" id="UYYB01113238">
    <property type="protein sequence ID" value="VDM81503.1"/>
    <property type="molecule type" value="Genomic_DNA"/>
</dbReference>
<accession>A0A3P7JL62</accession>
<dbReference type="GO" id="GO:0005524">
    <property type="term" value="F:ATP binding"/>
    <property type="evidence" value="ECO:0007669"/>
    <property type="project" value="InterPro"/>
</dbReference>
<protein>
    <submittedName>
        <fullName evidence="1">Uncharacterized protein</fullName>
    </submittedName>
</protein>
<sequence>MEATRKFQNSVILNITSETNAHGLVMRTKEHKEKSDLCQTTAITLLPTPFPRKLFEQAVKVQNVS</sequence>
<dbReference type="AlphaFoldDB" id="A0A3P7JL62"/>
<name>A0A3P7JL62_STRVU</name>
<evidence type="ECO:0000313" key="1">
    <source>
        <dbReference type="EMBL" id="VDM81503.1"/>
    </source>
</evidence>
<dbReference type="Proteomes" id="UP000270094">
    <property type="component" value="Unassembled WGS sequence"/>
</dbReference>
<dbReference type="SUPFAM" id="SSF56059">
    <property type="entry name" value="Glutathione synthetase ATP-binding domain-like"/>
    <property type="match status" value="1"/>
</dbReference>
<evidence type="ECO:0000313" key="2">
    <source>
        <dbReference type="Proteomes" id="UP000270094"/>
    </source>
</evidence>
<dbReference type="InterPro" id="IPR005615">
    <property type="entry name" value="Glutathione_synthase"/>
</dbReference>
<dbReference type="GO" id="GO:0004363">
    <property type="term" value="F:glutathione synthase activity"/>
    <property type="evidence" value="ECO:0007669"/>
    <property type="project" value="InterPro"/>
</dbReference>
<dbReference type="OrthoDB" id="2020073at2759"/>
<dbReference type="Pfam" id="PF03917">
    <property type="entry name" value="GSH_synth_ATP"/>
    <property type="match status" value="1"/>
</dbReference>
<dbReference type="Gene3D" id="3.30.1490.80">
    <property type="match status" value="1"/>
</dbReference>
<organism evidence="1 2">
    <name type="scientific">Strongylus vulgaris</name>
    <name type="common">Blood worm</name>
    <dbReference type="NCBI Taxonomy" id="40348"/>
    <lineage>
        <taxon>Eukaryota</taxon>
        <taxon>Metazoa</taxon>
        <taxon>Ecdysozoa</taxon>
        <taxon>Nematoda</taxon>
        <taxon>Chromadorea</taxon>
        <taxon>Rhabditida</taxon>
        <taxon>Rhabditina</taxon>
        <taxon>Rhabditomorpha</taxon>
        <taxon>Strongyloidea</taxon>
        <taxon>Strongylidae</taxon>
        <taxon>Strongylus</taxon>
    </lineage>
</organism>
<dbReference type="InterPro" id="IPR014049">
    <property type="entry name" value="Glutathione_synthase_N_euk"/>
</dbReference>